<dbReference type="FunFam" id="1.10.10.60:FF:000002">
    <property type="entry name" value="Myb family transcription factor"/>
    <property type="match status" value="1"/>
</dbReference>
<name>A0AAW1WTV1_RUBAR</name>
<dbReference type="GO" id="GO:0005634">
    <property type="term" value="C:nucleus"/>
    <property type="evidence" value="ECO:0007669"/>
    <property type="project" value="UniProtKB-SubCell"/>
</dbReference>
<feature type="region of interest" description="Disordered" evidence="7">
    <location>
        <begin position="358"/>
        <end position="418"/>
    </location>
</feature>
<dbReference type="InterPro" id="IPR001005">
    <property type="entry name" value="SANT/Myb"/>
</dbReference>
<evidence type="ECO:0000256" key="1">
    <source>
        <dbReference type="ARBA" id="ARBA00004123"/>
    </source>
</evidence>
<sequence>MELFPAQPDLSLQISPPNTKPTSSGSWRRSADEEEATDMDLGFWKRALDSRNSSISSDTFSDLSLSNPTRLSHDQYSNTSRINHFHHQNHFGLQNGHNGNTNGLLFHAFQQNQFLNPQNQLHHQRIFEQQHQHQQEQQGGYLSPELGFLRPIRGIPVYQNPPPPNPHHHHHHHPPPNLFPFSSQNIKPNLNLDTTATSLTSSNSTLSSPSSNPFLRSRFLSRFPAKRSMRAPRMRWTTTLHARFVHAVELLGGHERATPKSVLELMDVKDLTLAHVKSHLQMYRTVKTTDKAAATSGQSELYENASSGDTTEDIMFDNINQNPTRSSEQGRPNHAQDKEYYGGLWSHSSSREAWLHGNKTKDSAGNMPSLLDHEKDMMDPKGLSSYERISDVSSSTNHSGTSPMKPNLEFTLGRGHTN</sequence>
<dbReference type="InterPro" id="IPR009057">
    <property type="entry name" value="Homeodomain-like_sf"/>
</dbReference>
<organism evidence="9 10">
    <name type="scientific">Rubus argutus</name>
    <name type="common">Southern blackberry</name>
    <dbReference type="NCBI Taxonomy" id="59490"/>
    <lineage>
        <taxon>Eukaryota</taxon>
        <taxon>Viridiplantae</taxon>
        <taxon>Streptophyta</taxon>
        <taxon>Embryophyta</taxon>
        <taxon>Tracheophyta</taxon>
        <taxon>Spermatophyta</taxon>
        <taxon>Magnoliopsida</taxon>
        <taxon>eudicotyledons</taxon>
        <taxon>Gunneridae</taxon>
        <taxon>Pentapetalae</taxon>
        <taxon>rosids</taxon>
        <taxon>fabids</taxon>
        <taxon>Rosales</taxon>
        <taxon>Rosaceae</taxon>
        <taxon>Rosoideae</taxon>
        <taxon>Rosoideae incertae sedis</taxon>
        <taxon>Rubus</taxon>
    </lineage>
</organism>
<keyword evidence="2" id="KW-0217">Developmental protein</keyword>
<feature type="compositionally biased region" description="Polar residues" evidence="7">
    <location>
        <begin position="318"/>
        <end position="330"/>
    </location>
</feature>
<keyword evidence="6" id="KW-0539">Nucleus</keyword>
<keyword evidence="4" id="KW-0805">Transcription regulation</keyword>
<dbReference type="Pfam" id="PF00249">
    <property type="entry name" value="Myb_DNA-binding"/>
    <property type="match status" value="1"/>
</dbReference>
<dbReference type="Gene3D" id="1.10.10.60">
    <property type="entry name" value="Homeodomain-like"/>
    <property type="match status" value="1"/>
</dbReference>
<feature type="region of interest" description="Disordered" evidence="7">
    <location>
        <begin position="1"/>
        <end position="35"/>
    </location>
</feature>
<dbReference type="AlphaFoldDB" id="A0AAW1WTV1"/>
<dbReference type="GO" id="GO:0006355">
    <property type="term" value="P:regulation of DNA-templated transcription"/>
    <property type="evidence" value="ECO:0007669"/>
    <property type="project" value="InterPro"/>
</dbReference>
<evidence type="ECO:0000256" key="3">
    <source>
        <dbReference type="ARBA" id="ARBA00022782"/>
    </source>
</evidence>
<proteinExistence type="predicted"/>
<keyword evidence="5" id="KW-0804">Transcription</keyword>
<dbReference type="Proteomes" id="UP001457282">
    <property type="component" value="Unassembled WGS sequence"/>
</dbReference>
<reference evidence="9 10" key="1">
    <citation type="journal article" date="2023" name="G3 (Bethesda)">
        <title>A chromosome-length genome assembly and annotation of blackberry (Rubus argutus, cv. 'Hillquist').</title>
        <authorList>
            <person name="Bruna T."/>
            <person name="Aryal R."/>
            <person name="Dudchenko O."/>
            <person name="Sargent D.J."/>
            <person name="Mead D."/>
            <person name="Buti M."/>
            <person name="Cavallini A."/>
            <person name="Hytonen T."/>
            <person name="Andres J."/>
            <person name="Pham M."/>
            <person name="Weisz D."/>
            <person name="Mascagni F."/>
            <person name="Usai G."/>
            <person name="Natali L."/>
            <person name="Bassil N."/>
            <person name="Fernandez G.E."/>
            <person name="Lomsadze A."/>
            <person name="Armour M."/>
            <person name="Olukolu B."/>
            <person name="Poorten T."/>
            <person name="Britton C."/>
            <person name="Davik J."/>
            <person name="Ashrafi H."/>
            <person name="Aiden E.L."/>
            <person name="Borodovsky M."/>
            <person name="Worthington M."/>
        </authorList>
    </citation>
    <scope>NUCLEOTIDE SEQUENCE [LARGE SCALE GENOMIC DNA]</scope>
    <source>
        <strain evidence="9">PI 553951</strain>
    </source>
</reference>
<comment type="caution">
    <text evidence="9">The sequence shown here is derived from an EMBL/GenBank/DDBJ whole genome shotgun (WGS) entry which is preliminary data.</text>
</comment>
<feature type="domain" description="Myb-like" evidence="8">
    <location>
        <begin position="233"/>
        <end position="284"/>
    </location>
</feature>
<comment type="subcellular location">
    <subcellularLocation>
        <location evidence="1">Nucleus</location>
    </subcellularLocation>
</comment>
<evidence type="ECO:0000313" key="9">
    <source>
        <dbReference type="EMBL" id="KAK9928042.1"/>
    </source>
</evidence>
<feature type="compositionally biased region" description="Polar residues" evidence="7">
    <location>
        <begin position="295"/>
        <end position="309"/>
    </location>
</feature>
<feature type="compositionally biased region" description="Polar residues" evidence="7">
    <location>
        <begin position="391"/>
        <end position="404"/>
    </location>
</feature>
<dbReference type="GO" id="GO:0000976">
    <property type="term" value="F:transcription cis-regulatory region binding"/>
    <property type="evidence" value="ECO:0007669"/>
    <property type="project" value="InterPro"/>
</dbReference>
<feature type="region of interest" description="Disordered" evidence="7">
    <location>
        <begin position="153"/>
        <end position="187"/>
    </location>
</feature>
<dbReference type="InterPro" id="IPR006447">
    <property type="entry name" value="Myb_dom_plants"/>
</dbReference>
<evidence type="ECO:0000256" key="2">
    <source>
        <dbReference type="ARBA" id="ARBA00022473"/>
    </source>
</evidence>
<protein>
    <recommendedName>
        <fullName evidence="8">Myb-like domain-containing protein</fullName>
    </recommendedName>
</protein>
<evidence type="ECO:0000256" key="4">
    <source>
        <dbReference type="ARBA" id="ARBA00023015"/>
    </source>
</evidence>
<dbReference type="PANTHER" id="PTHR31496">
    <property type="entry name" value="TRANSCRIPTION FACTOR KAN2-RELATED"/>
    <property type="match status" value="1"/>
</dbReference>
<dbReference type="NCBIfam" id="TIGR01557">
    <property type="entry name" value="myb_SHAQKYF"/>
    <property type="match status" value="1"/>
</dbReference>
<dbReference type="PANTHER" id="PTHR31496:SF48">
    <property type="entry name" value="TRANSCRIPTION FACTOR KAN2-RELATED"/>
    <property type="match status" value="1"/>
</dbReference>
<evidence type="ECO:0000256" key="6">
    <source>
        <dbReference type="ARBA" id="ARBA00023242"/>
    </source>
</evidence>
<dbReference type="InterPro" id="IPR044847">
    <property type="entry name" value="KAN_fam"/>
</dbReference>
<dbReference type="EMBL" id="JBEDUW010000005">
    <property type="protein sequence ID" value="KAK9928042.1"/>
    <property type="molecule type" value="Genomic_DNA"/>
</dbReference>
<evidence type="ECO:0000256" key="5">
    <source>
        <dbReference type="ARBA" id="ARBA00023163"/>
    </source>
</evidence>
<feature type="compositionally biased region" description="Polar residues" evidence="7">
    <location>
        <begin position="10"/>
        <end position="27"/>
    </location>
</feature>
<keyword evidence="3" id="KW-0221">Differentiation</keyword>
<accession>A0AAW1WTV1</accession>
<evidence type="ECO:0000313" key="10">
    <source>
        <dbReference type="Proteomes" id="UP001457282"/>
    </source>
</evidence>
<feature type="region of interest" description="Disordered" evidence="7">
    <location>
        <begin position="289"/>
        <end position="340"/>
    </location>
</feature>
<keyword evidence="10" id="KW-1185">Reference proteome</keyword>
<evidence type="ECO:0000259" key="8">
    <source>
        <dbReference type="Pfam" id="PF00249"/>
    </source>
</evidence>
<dbReference type="SUPFAM" id="SSF46689">
    <property type="entry name" value="Homeodomain-like"/>
    <property type="match status" value="1"/>
</dbReference>
<gene>
    <name evidence="9" type="ORF">M0R45_025198</name>
</gene>
<dbReference type="GO" id="GO:0010158">
    <property type="term" value="P:abaxial cell fate specification"/>
    <property type="evidence" value="ECO:0007669"/>
    <property type="project" value="InterPro"/>
</dbReference>
<evidence type="ECO:0000256" key="7">
    <source>
        <dbReference type="SAM" id="MobiDB-lite"/>
    </source>
</evidence>